<evidence type="ECO:0000313" key="3">
    <source>
        <dbReference type="Proteomes" id="UP001472866"/>
    </source>
</evidence>
<feature type="compositionally biased region" description="Basic and acidic residues" evidence="1">
    <location>
        <begin position="158"/>
        <end position="167"/>
    </location>
</feature>
<feature type="compositionally biased region" description="Basic and acidic residues" evidence="1">
    <location>
        <begin position="64"/>
        <end position="76"/>
    </location>
</feature>
<dbReference type="EMBL" id="CP151513">
    <property type="protein sequence ID" value="WZN65670.1"/>
    <property type="molecule type" value="Genomic_DNA"/>
</dbReference>
<gene>
    <name evidence="2" type="ORF">HKI87_13g72310</name>
</gene>
<proteinExistence type="predicted"/>
<name>A0AAX4PI33_9CHLO</name>
<feature type="region of interest" description="Disordered" evidence="1">
    <location>
        <begin position="1"/>
        <end position="25"/>
    </location>
</feature>
<feature type="compositionally biased region" description="Polar residues" evidence="1">
    <location>
        <begin position="16"/>
        <end position="25"/>
    </location>
</feature>
<keyword evidence="3" id="KW-1185">Reference proteome</keyword>
<organism evidence="2 3">
    <name type="scientific">Chloropicon roscoffensis</name>
    <dbReference type="NCBI Taxonomy" id="1461544"/>
    <lineage>
        <taxon>Eukaryota</taxon>
        <taxon>Viridiplantae</taxon>
        <taxon>Chlorophyta</taxon>
        <taxon>Chloropicophyceae</taxon>
        <taxon>Chloropicales</taxon>
        <taxon>Chloropicaceae</taxon>
        <taxon>Chloropicon</taxon>
    </lineage>
</organism>
<protein>
    <submittedName>
        <fullName evidence="2">Uncharacterized protein</fullName>
    </submittedName>
</protein>
<feature type="region of interest" description="Disordered" evidence="1">
    <location>
        <begin position="142"/>
        <end position="167"/>
    </location>
</feature>
<evidence type="ECO:0000256" key="1">
    <source>
        <dbReference type="SAM" id="MobiDB-lite"/>
    </source>
</evidence>
<evidence type="ECO:0000313" key="2">
    <source>
        <dbReference type="EMBL" id="WZN65670.1"/>
    </source>
</evidence>
<reference evidence="2 3" key="1">
    <citation type="submission" date="2024-03" db="EMBL/GenBank/DDBJ databases">
        <title>Complete genome sequence of the green alga Chloropicon roscoffensis RCC1871.</title>
        <authorList>
            <person name="Lemieux C."/>
            <person name="Pombert J.-F."/>
            <person name="Otis C."/>
            <person name="Turmel M."/>
        </authorList>
    </citation>
    <scope>NUCLEOTIDE SEQUENCE [LARGE SCALE GENOMIC DNA]</scope>
    <source>
        <strain evidence="2 3">RCC1871</strain>
    </source>
</reference>
<dbReference type="AlphaFoldDB" id="A0AAX4PI33"/>
<accession>A0AAX4PI33</accession>
<dbReference type="Proteomes" id="UP001472866">
    <property type="component" value="Chromosome 13"/>
</dbReference>
<feature type="region of interest" description="Disordered" evidence="1">
    <location>
        <begin position="64"/>
        <end position="90"/>
    </location>
</feature>
<sequence length="167" mass="17941">MEEAYALGSGNGGQRSAGNPTTTSADAEFEDMVDFFLPDAKQGTPGTVGAGLLTLPFDAEAAEQEAKRRMEKETMRKAAMAAWNQPVNAGSTTTMTMTMVGKPAGASEPEPTAQGHPEGCACGLHLFPSLFEMAELRKRMREQEEVTKNLPASQAQDEIDRYLKSIP</sequence>